<organism evidence="1 2">
    <name type="scientific">Zarea fungicola</name>
    <dbReference type="NCBI Taxonomy" id="93591"/>
    <lineage>
        <taxon>Eukaryota</taxon>
        <taxon>Fungi</taxon>
        <taxon>Dikarya</taxon>
        <taxon>Ascomycota</taxon>
        <taxon>Pezizomycotina</taxon>
        <taxon>Sordariomycetes</taxon>
        <taxon>Hypocreomycetidae</taxon>
        <taxon>Hypocreales</taxon>
        <taxon>Cordycipitaceae</taxon>
        <taxon>Zarea</taxon>
    </lineage>
</organism>
<sequence>MADTTPVPFTIKGITLCRPDEKPAWFVIEMRLHGQTFHLHVARIRFHNSPNELQRLQDYASALNERPYGLGDCGAWALTPVLPLLPNLAPKVPLKSVTTLADYFAGSQYHCQIHAVDDSLVLYNVKSSDNGNWLRRETADDCIIPRDIFPIFHPGKVEIVHDTTPSLDRDPTTVQVNGVQYRFDMYERNNASMASEDMVNYARISRAQLPPTVHVYPLMGIVVDEEKPQRPLGLLLPSVSDATSLFNLHDELQSTLGMRQMWVQQLQDSVAALHAIGMVWDGVDKDNVYVDRNMDLWIGGIGRGGQPDLVDMGSEYTMAHDLQGVERLSEWIMDCGDGHTLSKI</sequence>
<gene>
    <name evidence="1" type="ORF">NQ176_g9018</name>
</gene>
<keyword evidence="2" id="KW-1185">Reference proteome</keyword>
<evidence type="ECO:0000313" key="2">
    <source>
        <dbReference type="Proteomes" id="UP001143910"/>
    </source>
</evidence>
<dbReference type="Proteomes" id="UP001143910">
    <property type="component" value="Unassembled WGS sequence"/>
</dbReference>
<accession>A0ACC1MR70</accession>
<dbReference type="EMBL" id="JANJQO010001905">
    <property type="protein sequence ID" value="KAJ2968769.1"/>
    <property type="molecule type" value="Genomic_DNA"/>
</dbReference>
<protein>
    <submittedName>
        <fullName evidence="1">Uncharacterized protein</fullName>
    </submittedName>
</protein>
<reference evidence="1" key="1">
    <citation type="submission" date="2022-08" db="EMBL/GenBank/DDBJ databases">
        <title>Genome Sequence of Lecanicillium fungicola.</title>
        <authorList>
            <person name="Buettner E."/>
        </authorList>
    </citation>
    <scope>NUCLEOTIDE SEQUENCE</scope>
    <source>
        <strain evidence="1">Babe33</strain>
    </source>
</reference>
<proteinExistence type="predicted"/>
<comment type="caution">
    <text evidence="1">The sequence shown here is derived from an EMBL/GenBank/DDBJ whole genome shotgun (WGS) entry which is preliminary data.</text>
</comment>
<evidence type="ECO:0000313" key="1">
    <source>
        <dbReference type="EMBL" id="KAJ2968769.1"/>
    </source>
</evidence>
<name>A0ACC1MR70_9HYPO</name>